<dbReference type="EMBL" id="UGZE01000001">
    <property type="protein sequence ID" value="SUJ26389.1"/>
    <property type="molecule type" value="Genomic_DNA"/>
</dbReference>
<evidence type="ECO:0000313" key="7">
    <source>
        <dbReference type="EMBL" id="GEP99888.1"/>
    </source>
</evidence>
<feature type="transmembrane region" description="Helical" evidence="6">
    <location>
        <begin position="160"/>
        <end position="177"/>
    </location>
</feature>
<protein>
    <submittedName>
        <fullName evidence="7">Capsular polysaccharide biosynthesis protein</fullName>
    </submittedName>
    <submittedName>
        <fullName evidence="8">Capsular polysaccharide synthesis enzyme Cap5K</fullName>
    </submittedName>
</protein>
<keyword evidence="2" id="KW-1003">Cell membrane</keyword>
<feature type="transmembrane region" description="Helical" evidence="6">
    <location>
        <begin position="38"/>
        <end position="56"/>
    </location>
</feature>
<dbReference type="PANTHER" id="PTHR30250">
    <property type="entry name" value="PST FAMILY PREDICTED COLANIC ACID TRANSPORTER"/>
    <property type="match status" value="1"/>
</dbReference>
<evidence type="ECO:0000256" key="2">
    <source>
        <dbReference type="ARBA" id="ARBA00022475"/>
    </source>
</evidence>
<name>A0A2T7BTK4_9STAP</name>
<dbReference type="Proteomes" id="UP000321598">
    <property type="component" value="Unassembled WGS sequence"/>
</dbReference>
<dbReference type="Proteomes" id="UP000254956">
    <property type="component" value="Unassembled WGS sequence"/>
</dbReference>
<keyword evidence="4 6" id="KW-1133">Transmembrane helix</keyword>
<feature type="transmembrane region" description="Helical" evidence="6">
    <location>
        <begin position="275"/>
        <end position="297"/>
    </location>
</feature>
<feature type="transmembrane region" description="Helical" evidence="6">
    <location>
        <begin position="101"/>
        <end position="122"/>
    </location>
</feature>
<evidence type="ECO:0000313" key="9">
    <source>
        <dbReference type="Proteomes" id="UP000254956"/>
    </source>
</evidence>
<feature type="transmembrane region" description="Helical" evidence="6">
    <location>
        <begin position="134"/>
        <end position="154"/>
    </location>
</feature>
<feature type="transmembrane region" description="Helical" evidence="6">
    <location>
        <begin position="7"/>
        <end position="26"/>
    </location>
</feature>
<dbReference type="EMBL" id="BKAV01000006">
    <property type="protein sequence ID" value="GEP99888.1"/>
    <property type="molecule type" value="Genomic_DNA"/>
</dbReference>
<dbReference type="RefSeq" id="WP_021459842.1">
    <property type="nucleotide sequence ID" value="NZ_BKAV01000006.1"/>
</dbReference>
<dbReference type="PANTHER" id="PTHR30250:SF11">
    <property type="entry name" value="O-ANTIGEN TRANSPORTER-RELATED"/>
    <property type="match status" value="1"/>
</dbReference>
<feature type="transmembrane region" description="Helical" evidence="6">
    <location>
        <begin position="340"/>
        <end position="357"/>
    </location>
</feature>
<evidence type="ECO:0000256" key="6">
    <source>
        <dbReference type="SAM" id="Phobius"/>
    </source>
</evidence>
<evidence type="ECO:0000256" key="3">
    <source>
        <dbReference type="ARBA" id="ARBA00022692"/>
    </source>
</evidence>
<organism evidence="8 9">
    <name type="scientific">Staphylococcus arlettae</name>
    <dbReference type="NCBI Taxonomy" id="29378"/>
    <lineage>
        <taxon>Bacteria</taxon>
        <taxon>Bacillati</taxon>
        <taxon>Bacillota</taxon>
        <taxon>Bacilli</taxon>
        <taxon>Bacillales</taxon>
        <taxon>Staphylococcaceae</taxon>
        <taxon>Staphylococcus</taxon>
    </lineage>
</organism>
<comment type="subcellular location">
    <subcellularLocation>
        <location evidence="1">Cell membrane</location>
        <topology evidence="1">Multi-pass membrane protein</topology>
    </subcellularLocation>
</comment>
<keyword evidence="3 6" id="KW-0812">Transmembrane</keyword>
<dbReference type="GO" id="GO:0005886">
    <property type="term" value="C:plasma membrane"/>
    <property type="evidence" value="ECO:0007669"/>
    <property type="project" value="UniProtKB-SubCell"/>
</dbReference>
<evidence type="ECO:0000313" key="8">
    <source>
        <dbReference type="EMBL" id="SUJ26389.1"/>
    </source>
</evidence>
<feature type="transmembrane region" description="Helical" evidence="6">
    <location>
        <begin position="309"/>
        <end position="328"/>
    </location>
</feature>
<sequence length="393" mass="45303">MNKSKDFIYSVLSNVMIMVLMQFLLLPIYSKSHSTIEFGNFILLLTLVNMISPIIGNTLNNIRLINKNKDQIIESEYLFLIFMGSVIVMCVTGLYSLVNQFAFIDIMFSSLWSAFLLIRCYLFVYYRLDFRFKSLFYISLVASAIMIIGGVSMYLLHTSVFVILFLSEFLMSILMIFEYKNVLKKTNIKMLNKVDFKSYLELLSANSILNLINYSDRILLSIFLGTIYVPLFFIATIIGKISNILINPIVTVLLSYEVDNKQEITTAQVRKTWKLIIFLSIIISIFISVLSWVFIYIFYNEYIYKVQLLIFPASLGVILMSSSALLQIKLLANNQYRNNLIINLFTLIIIVLLSAILTNIIEIYGYAIALIISAIYKHFAIYKNILKLIQNKG</sequence>
<dbReference type="AlphaFoldDB" id="A0A2T7BTK4"/>
<feature type="transmembrane region" description="Helical" evidence="6">
    <location>
        <begin position="363"/>
        <end position="382"/>
    </location>
</feature>
<dbReference type="OrthoDB" id="2414099at2"/>
<reference evidence="8 9" key="1">
    <citation type="submission" date="2018-06" db="EMBL/GenBank/DDBJ databases">
        <authorList>
            <consortium name="Pathogen Informatics"/>
            <person name="Doyle S."/>
        </authorList>
    </citation>
    <scope>NUCLEOTIDE SEQUENCE [LARGE SCALE GENOMIC DNA]</scope>
    <source>
        <strain evidence="8 9">NCTC12413</strain>
    </source>
</reference>
<evidence type="ECO:0000256" key="1">
    <source>
        <dbReference type="ARBA" id="ARBA00004651"/>
    </source>
</evidence>
<feature type="transmembrane region" description="Helical" evidence="6">
    <location>
        <begin position="77"/>
        <end position="95"/>
    </location>
</feature>
<evidence type="ECO:0000256" key="5">
    <source>
        <dbReference type="ARBA" id="ARBA00023136"/>
    </source>
</evidence>
<evidence type="ECO:0000256" key="4">
    <source>
        <dbReference type="ARBA" id="ARBA00022989"/>
    </source>
</evidence>
<keyword evidence="10" id="KW-1185">Reference proteome</keyword>
<accession>A0A2T7BTK4</accession>
<evidence type="ECO:0000313" key="10">
    <source>
        <dbReference type="Proteomes" id="UP000321598"/>
    </source>
</evidence>
<dbReference type="STRING" id="1212545.SARL_03556"/>
<reference evidence="7 10" key="2">
    <citation type="submission" date="2019-07" db="EMBL/GenBank/DDBJ databases">
        <title>Whole genome shotgun sequence of Staphylococcus arlettae NBRC 109765.</title>
        <authorList>
            <person name="Hosoyama A."/>
            <person name="Uohara A."/>
            <person name="Ohji S."/>
            <person name="Ichikawa N."/>
        </authorList>
    </citation>
    <scope>NUCLEOTIDE SEQUENCE [LARGE SCALE GENOMIC DNA]</scope>
    <source>
        <strain evidence="7 10">NBRC 109765</strain>
    </source>
</reference>
<gene>
    <name evidence="8" type="ORF">NCTC12413_02392</name>
    <name evidence="7" type="ORF">SAR03_09260</name>
</gene>
<feature type="transmembrane region" description="Helical" evidence="6">
    <location>
        <begin position="227"/>
        <end position="254"/>
    </location>
</feature>
<dbReference type="InterPro" id="IPR050833">
    <property type="entry name" value="Poly_Biosynth_Transport"/>
</dbReference>
<proteinExistence type="predicted"/>
<keyword evidence="5 6" id="KW-0472">Membrane</keyword>